<dbReference type="InterPro" id="IPR037523">
    <property type="entry name" value="VOC_core"/>
</dbReference>
<feature type="domain" description="VOC" evidence="1">
    <location>
        <begin position="141"/>
        <end position="255"/>
    </location>
</feature>
<name>A0ABV7SUM8_9SPHN</name>
<dbReference type="PANTHER" id="PTHR33993:SF14">
    <property type="entry name" value="GB|AAF24581.1"/>
    <property type="match status" value="1"/>
</dbReference>
<comment type="caution">
    <text evidence="2">The sequence shown here is derived from an EMBL/GenBank/DDBJ whole genome shotgun (WGS) entry which is preliminary data.</text>
</comment>
<evidence type="ECO:0000313" key="2">
    <source>
        <dbReference type="EMBL" id="MFC3579967.1"/>
    </source>
</evidence>
<organism evidence="2 3">
    <name type="scientific">Sphingomonas hylomeconis</name>
    <dbReference type="NCBI Taxonomy" id="1395958"/>
    <lineage>
        <taxon>Bacteria</taxon>
        <taxon>Pseudomonadati</taxon>
        <taxon>Pseudomonadota</taxon>
        <taxon>Alphaproteobacteria</taxon>
        <taxon>Sphingomonadales</taxon>
        <taxon>Sphingomonadaceae</taxon>
        <taxon>Sphingomonas</taxon>
    </lineage>
</organism>
<dbReference type="Proteomes" id="UP001595713">
    <property type="component" value="Unassembled WGS sequence"/>
</dbReference>
<dbReference type="Pfam" id="PF00903">
    <property type="entry name" value="Glyoxalase"/>
    <property type="match status" value="2"/>
</dbReference>
<dbReference type="InterPro" id="IPR004360">
    <property type="entry name" value="Glyas_Fos-R_dOase_dom"/>
</dbReference>
<dbReference type="SUPFAM" id="SSF54593">
    <property type="entry name" value="Glyoxalase/Bleomycin resistance protein/Dihydroxybiphenyl dioxygenase"/>
    <property type="match status" value="2"/>
</dbReference>
<evidence type="ECO:0000313" key="3">
    <source>
        <dbReference type="Proteomes" id="UP001595713"/>
    </source>
</evidence>
<dbReference type="PANTHER" id="PTHR33993">
    <property type="entry name" value="GLYOXALASE-RELATED"/>
    <property type="match status" value="1"/>
</dbReference>
<dbReference type="InterPro" id="IPR029068">
    <property type="entry name" value="Glyas_Bleomycin-R_OHBP_Dase"/>
</dbReference>
<dbReference type="CDD" id="cd07247">
    <property type="entry name" value="SgaA_N_like"/>
    <property type="match status" value="2"/>
</dbReference>
<dbReference type="EMBL" id="JBHRXP010000002">
    <property type="protein sequence ID" value="MFC3579967.1"/>
    <property type="molecule type" value="Genomic_DNA"/>
</dbReference>
<dbReference type="PROSITE" id="PS51819">
    <property type="entry name" value="VOC"/>
    <property type="match status" value="2"/>
</dbReference>
<reference evidence="3" key="1">
    <citation type="journal article" date="2019" name="Int. J. Syst. Evol. Microbiol.">
        <title>The Global Catalogue of Microorganisms (GCM) 10K type strain sequencing project: providing services to taxonomists for standard genome sequencing and annotation.</title>
        <authorList>
            <consortium name="The Broad Institute Genomics Platform"/>
            <consortium name="The Broad Institute Genome Sequencing Center for Infectious Disease"/>
            <person name="Wu L."/>
            <person name="Ma J."/>
        </authorList>
    </citation>
    <scope>NUCLEOTIDE SEQUENCE [LARGE SCALE GENOMIC DNA]</scope>
    <source>
        <strain evidence="3">KCTC 42739</strain>
    </source>
</reference>
<evidence type="ECO:0000259" key="1">
    <source>
        <dbReference type="PROSITE" id="PS51819"/>
    </source>
</evidence>
<keyword evidence="3" id="KW-1185">Reference proteome</keyword>
<dbReference type="Gene3D" id="3.10.180.10">
    <property type="entry name" value="2,3-Dihydroxybiphenyl 1,2-Dioxygenase, domain 1"/>
    <property type="match status" value="2"/>
</dbReference>
<feature type="domain" description="VOC" evidence="1">
    <location>
        <begin position="7"/>
        <end position="125"/>
    </location>
</feature>
<accession>A0ABV7SUM8</accession>
<gene>
    <name evidence="2" type="ORF">ACFONA_07285</name>
</gene>
<proteinExistence type="predicted"/>
<sequence length="261" mass="27197">MTNPHGTPIWYELLSSDADASKAFYEQVIGWTIHDAEPGGMDYRMIHAGAGDFAGGLMALTPEMQGGGATPGWLFYIGVDDVDASVAGIVAAGGSVRMPAIDMAGVGRMALVADPQGIPFYVMRGASDEDSTAYAPTGMGKCNWNELMTPDQAGANAFYAQVFGWTYPDKMPMGEMGDYIFVAVGDETIGATMTAPPGPPPAWQFYFRTPDIDVAAETVRTRGGTVHAGPMDVPGGDRIIVASDPHGTMFGVVATAGGAAA</sequence>
<dbReference type="InterPro" id="IPR052164">
    <property type="entry name" value="Anthracycline_SecMetBiosynth"/>
</dbReference>
<dbReference type="RefSeq" id="WP_261293153.1">
    <property type="nucleotide sequence ID" value="NZ_JANQBK010000003.1"/>
</dbReference>
<protein>
    <submittedName>
        <fullName evidence="2">VOC family protein</fullName>
    </submittedName>
</protein>